<reference evidence="1 2" key="1">
    <citation type="submission" date="2017-01" db="EMBL/GenBank/DDBJ databases">
        <title>Genome Analysis of Deinococcus marmoris KOPRI26562.</title>
        <authorList>
            <person name="Kim J.H."/>
            <person name="Oh H.-M."/>
        </authorList>
    </citation>
    <scope>NUCLEOTIDE SEQUENCE [LARGE SCALE GENOMIC DNA]</scope>
    <source>
        <strain evidence="1 2">KOPRI26562</strain>
    </source>
</reference>
<protein>
    <submittedName>
        <fullName evidence="1">Uncharacterized protein</fullName>
    </submittedName>
</protein>
<dbReference type="EMBL" id="MSTI01000028">
    <property type="protein sequence ID" value="OLV19536.1"/>
    <property type="molecule type" value="Genomic_DNA"/>
</dbReference>
<evidence type="ECO:0000313" key="1">
    <source>
        <dbReference type="EMBL" id="OLV19536.1"/>
    </source>
</evidence>
<gene>
    <name evidence="1" type="ORF">BOO71_0002347</name>
</gene>
<accession>A0A1U7P302</accession>
<comment type="caution">
    <text evidence="1">The sequence shown here is derived from an EMBL/GenBank/DDBJ whole genome shotgun (WGS) entry which is preliminary data.</text>
</comment>
<keyword evidence="2" id="KW-1185">Reference proteome</keyword>
<dbReference type="STRING" id="249408.BOO71_0002347"/>
<proteinExistence type="predicted"/>
<organism evidence="1 2">
    <name type="scientific">Deinococcus marmoris</name>
    <dbReference type="NCBI Taxonomy" id="249408"/>
    <lineage>
        <taxon>Bacteria</taxon>
        <taxon>Thermotogati</taxon>
        <taxon>Deinococcota</taxon>
        <taxon>Deinococci</taxon>
        <taxon>Deinococcales</taxon>
        <taxon>Deinococcaceae</taxon>
        <taxon>Deinococcus</taxon>
    </lineage>
</organism>
<dbReference type="AlphaFoldDB" id="A0A1U7P302"/>
<sequence>MELIEARLTGITTERDARAVNGEARIRVGNREIDGPAAYLHRVGAFVFIEASTSTGIGKAGETERQPLLCIAASREEAQALSDQVQGQVIRPGSPWRLESRAADDTTVGHTITLNVYRTRTAFR</sequence>
<dbReference type="RefSeq" id="WP_075830680.1">
    <property type="nucleotide sequence ID" value="NZ_MSTI01000028.1"/>
</dbReference>
<name>A0A1U7P302_9DEIO</name>
<evidence type="ECO:0000313" key="2">
    <source>
        <dbReference type="Proteomes" id="UP000186607"/>
    </source>
</evidence>
<dbReference type="Proteomes" id="UP000186607">
    <property type="component" value="Unassembled WGS sequence"/>
</dbReference>